<gene>
    <name evidence="2" type="ORF">RDV89_05415</name>
</gene>
<name>A0ABU3PTC5_9ACTN</name>
<evidence type="ECO:0000259" key="1">
    <source>
        <dbReference type="Pfam" id="PF08450"/>
    </source>
</evidence>
<evidence type="ECO:0000313" key="2">
    <source>
        <dbReference type="EMBL" id="MDT9592495.1"/>
    </source>
</evidence>
<evidence type="ECO:0000313" key="3">
    <source>
        <dbReference type="Proteomes" id="UP001268542"/>
    </source>
</evidence>
<dbReference type="Gene3D" id="2.120.10.30">
    <property type="entry name" value="TolB, C-terminal domain"/>
    <property type="match status" value="1"/>
</dbReference>
<dbReference type="PANTHER" id="PTHR10426">
    <property type="entry name" value="STRICTOSIDINE SYNTHASE-RELATED"/>
    <property type="match status" value="1"/>
</dbReference>
<reference evidence="2 3" key="1">
    <citation type="submission" date="2023-08" db="EMBL/GenBank/DDBJ databases">
        <title>Nocardioides seae sp. nov., a bacterium isolated from a soil.</title>
        <authorList>
            <person name="Wang X."/>
        </authorList>
    </citation>
    <scope>NUCLEOTIDE SEQUENCE [LARGE SCALE GENOMIC DNA]</scope>
    <source>
        <strain evidence="2 3">YZH12</strain>
    </source>
</reference>
<organism evidence="2 3">
    <name type="scientific">Nocardioides imazamoxiresistens</name>
    <dbReference type="NCBI Taxonomy" id="3231893"/>
    <lineage>
        <taxon>Bacteria</taxon>
        <taxon>Bacillati</taxon>
        <taxon>Actinomycetota</taxon>
        <taxon>Actinomycetes</taxon>
        <taxon>Propionibacteriales</taxon>
        <taxon>Nocardioidaceae</taxon>
        <taxon>Nocardioides</taxon>
    </lineage>
</organism>
<dbReference type="Pfam" id="PF08450">
    <property type="entry name" value="SGL"/>
    <property type="match status" value="1"/>
</dbReference>
<accession>A0ABU3PTC5</accession>
<keyword evidence="3" id="KW-1185">Reference proteome</keyword>
<dbReference type="InterPro" id="IPR011042">
    <property type="entry name" value="6-blade_b-propeller_TolB-like"/>
</dbReference>
<protein>
    <submittedName>
        <fullName evidence="2">SMP-30/gluconolactonase/LRE family protein</fullName>
    </submittedName>
</protein>
<dbReference type="RefSeq" id="WP_315731923.1">
    <property type="nucleotide sequence ID" value="NZ_JAVYII010000002.1"/>
</dbReference>
<sequence>MHPVPGDGTEDVLVEVAGPHEGSVLTGTADGAVLRVSHDGRRTTCLGRTGGRPLGLEWLGDGRVLVCDAHRGLLALDPATSRVEVLVDAVDGVPLRFCNNAAVAADGAVWFSDSSRVHGLDEWEKDFARLTRTGRLLRRAPDGEVTVHLDGLAFANGVVLGPGDAWVAVAETAARTVVRLELTGPRAGERSLLAGDLPGYPDNLAPAADGGLWVALASPRDPVVEVVQRGPRVLRRALSSLPEAVRPSPRRVVQALELGPDGTVRRSVDVRDPAALARFHMVTGVREHDGRLWLGSLRAGAVAVLDVTRPT</sequence>
<dbReference type="PANTHER" id="PTHR10426:SF88">
    <property type="entry name" value="ADIPOCYTE PLASMA MEMBRANE-ASSOCIATED PROTEIN HEMOMUCIN-RELATED"/>
    <property type="match status" value="1"/>
</dbReference>
<feature type="domain" description="SMP-30/Gluconolactonase/LRE-like region" evidence="1">
    <location>
        <begin position="31"/>
        <end position="218"/>
    </location>
</feature>
<dbReference type="InterPro" id="IPR013658">
    <property type="entry name" value="SGL"/>
</dbReference>
<comment type="caution">
    <text evidence="2">The sequence shown here is derived from an EMBL/GenBank/DDBJ whole genome shotgun (WGS) entry which is preliminary data.</text>
</comment>
<dbReference type="Proteomes" id="UP001268542">
    <property type="component" value="Unassembled WGS sequence"/>
</dbReference>
<proteinExistence type="predicted"/>
<dbReference type="SUPFAM" id="SSF63829">
    <property type="entry name" value="Calcium-dependent phosphotriesterase"/>
    <property type="match status" value="1"/>
</dbReference>
<dbReference type="EMBL" id="JAVYII010000002">
    <property type="protein sequence ID" value="MDT9592495.1"/>
    <property type="molecule type" value="Genomic_DNA"/>
</dbReference>